<dbReference type="InterPro" id="IPR011990">
    <property type="entry name" value="TPR-like_helical_dom_sf"/>
</dbReference>
<dbReference type="eggNOG" id="ENOG502ZVB5">
    <property type="taxonomic scope" value="Bacteria"/>
</dbReference>
<name>G2E858_9GAMM</name>
<sequence length="1153" mass="126671">AIADCRALGREPPAPWVAAVADDWPGPIAHEYKRLRDLLEEGAIIAATFQLKDLAEVLIKFPALVMARDLIAHGDDEAALAVRRLLFTDLLLLGTWVGGLRETLAPQVRRLAATPDLLVPELGDLFVAPSPRGPLKPTPWLDTLGDLVRWRKDTIGHGAFALDPKDYLDDLEGLIGRINRALAEQAALGLWSALELRHADPDVAPLRGWRAIRHWHQGGAAAPHRELEHPLFLWRGARCLPLAPLVALRRCSLCDKLDVFLYDSPAGRKLQQGFLLLDYLTGHRLALPGHRSGALGQETQALPPPDAQDQAPPSDAVLDDDWGDTQLNALLEAKLLEARYLQPEYLRAPLRDFIAGHERGLFWLIASGHIGKSVFVHGLAAPDEVGDKPLLPDTAVVALHIRREYRTWPEQLRWFLLDQVLHRTFGREPGVQRLPELDVQSPDPAAALADLLHEVMRFRPPTVQRLLICLDGLDELPPSPEGEAGIADFIPRPEALPEGCYLLLTSRPPSDCPPHVRRALDGRFADAPDYAEYRLDLLDSDATDPEAILAYRRLLRAYVDRELADRLKADLVLALSDLAAGRTELTAVNDLGRGLSEAGLPGLADFAKREWTALSKGLTLRSPAGAPGLFDLAARPVLERYDRAFAAVCERATERFLYVAHLTGLLRAGQLGLEEIEALPSGAGLYAHYLRQLERVLAPTADAPASGPAKTWDFTHRLILTLAAAEQAHAAVEAEMPPSVREDTFRGVPLGVLAALLGEPAGSVRLVFGLFSLKEILAAWKGEDARHTRYALGLKDFVATVAALWPEALSARHRQLANEALGALDARWETVTEADPLDRWRLWHLLGHVRQAGEAELVERMLDEVAIRNSMYRLGMRAHEDARYSGTTRWWSIKLALAAERVEREGTDTARNDLAAAHTNRGVTRRDGNDLQGALGDYDAAIALREALRARLEPAGEWPSSWANDLAKAHMNRGNARRAGNDLQGALGDYEAAIALMEALRARLEPAGEWPPSRANDLAMAYGNQGIALEDSARLGDAIQAWSLAAEIRASLVANGHLGFGGVCLRVMIWVLQGDRDLGGWVAFAQTLLAFFGVYQGMQQAWSETGAEAEPPWREEIEGFVELINDLTAEQRDSLLEALGDEAEAVKRAFGWD</sequence>
<dbReference type="Proteomes" id="UP000004200">
    <property type="component" value="Unassembled WGS sequence"/>
</dbReference>
<dbReference type="AlphaFoldDB" id="G2E858"/>
<dbReference type="Gene3D" id="1.25.40.10">
    <property type="entry name" value="Tetratricopeptide repeat domain"/>
    <property type="match status" value="1"/>
</dbReference>
<dbReference type="RefSeq" id="WP_007043184.1">
    <property type="nucleotide sequence ID" value="NZ_AFWT01000065.1"/>
</dbReference>
<proteinExistence type="predicted"/>
<evidence type="ECO:0000313" key="3">
    <source>
        <dbReference type="Proteomes" id="UP000004200"/>
    </source>
</evidence>
<feature type="compositionally biased region" description="Low complexity" evidence="1">
    <location>
        <begin position="307"/>
        <end position="316"/>
    </location>
</feature>
<keyword evidence="3" id="KW-1185">Reference proteome</keyword>
<gene>
    <name evidence="2" type="ORF">ThidrDRAFT_4472</name>
</gene>
<reference evidence="2 3" key="1">
    <citation type="submission" date="2011-06" db="EMBL/GenBank/DDBJ databases">
        <title>The draft genome of Thiorhodococcus drewsii AZ1.</title>
        <authorList>
            <consortium name="US DOE Joint Genome Institute (JGI-PGF)"/>
            <person name="Lucas S."/>
            <person name="Han J."/>
            <person name="Lapidus A."/>
            <person name="Cheng J.-F."/>
            <person name="Goodwin L."/>
            <person name="Pitluck S."/>
            <person name="Peters L."/>
            <person name="Land M.L."/>
            <person name="Hauser L."/>
            <person name="Vogl K."/>
            <person name="Liu Z."/>
            <person name="Imhoff J."/>
            <person name="Thiel V."/>
            <person name="Frigaard N.-U."/>
            <person name="Bryant D.A."/>
            <person name="Woyke T.J."/>
        </authorList>
    </citation>
    <scope>NUCLEOTIDE SEQUENCE [LARGE SCALE GENOMIC DNA]</scope>
    <source>
        <strain evidence="2 3">AZ1</strain>
    </source>
</reference>
<organism evidence="2 3">
    <name type="scientific">Thiorhodococcus drewsii AZ1</name>
    <dbReference type="NCBI Taxonomy" id="765913"/>
    <lineage>
        <taxon>Bacteria</taxon>
        <taxon>Pseudomonadati</taxon>
        <taxon>Pseudomonadota</taxon>
        <taxon>Gammaproteobacteria</taxon>
        <taxon>Chromatiales</taxon>
        <taxon>Chromatiaceae</taxon>
        <taxon>Thiorhodococcus</taxon>
    </lineage>
</organism>
<dbReference type="SUPFAM" id="SSF48452">
    <property type="entry name" value="TPR-like"/>
    <property type="match status" value="1"/>
</dbReference>
<dbReference type="EMBL" id="AFWT01000065">
    <property type="protein sequence ID" value="EGV27710.1"/>
    <property type="molecule type" value="Genomic_DNA"/>
</dbReference>
<dbReference type="SMART" id="SM00028">
    <property type="entry name" value="TPR"/>
    <property type="match status" value="3"/>
</dbReference>
<dbReference type="InterPro" id="IPR019734">
    <property type="entry name" value="TPR_rpt"/>
</dbReference>
<comment type="caution">
    <text evidence="2">The sequence shown here is derived from an EMBL/GenBank/DDBJ whole genome shotgun (WGS) entry which is preliminary data.</text>
</comment>
<protein>
    <submittedName>
        <fullName evidence="2">Tetratricopeptide TPR_1 repeat-containing protein</fullName>
    </submittedName>
</protein>
<evidence type="ECO:0000256" key="1">
    <source>
        <dbReference type="SAM" id="MobiDB-lite"/>
    </source>
</evidence>
<feature type="non-terminal residue" evidence="2">
    <location>
        <position position="1"/>
    </location>
</feature>
<dbReference type="PATRIC" id="fig|765913.3.peg.4544"/>
<dbReference type="STRING" id="765913.ThidrDRAFT_4472"/>
<feature type="region of interest" description="Disordered" evidence="1">
    <location>
        <begin position="294"/>
        <end position="316"/>
    </location>
</feature>
<evidence type="ECO:0000313" key="2">
    <source>
        <dbReference type="EMBL" id="EGV27710.1"/>
    </source>
</evidence>
<accession>G2E858</accession>